<name>A0ABW5XEU1_9MICO</name>
<accession>A0ABW5XEU1</accession>
<gene>
    <name evidence="2" type="ORF">ACFSYH_07920</name>
</gene>
<reference evidence="3" key="1">
    <citation type="journal article" date="2019" name="Int. J. Syst. Evol. Microbiol.">
        <title>The Global Catalogue of Microorganisms (GCM) 10K type strain sequencing project: providing services to taxonomists for standard genome sequencing and annotation.</title>
        <authorList>
            <consortium name="The Broad Institute Genomics Platform"/>
            <consortium name="The Broad Institute Genome Sequencing Center for Infectious Disease"/>
            <person name="Wu L."/>
            <person name="Ma J."/>
        </authorList>
    </citation>
    <scope>NUCLEOTIDE SEQUENCE [LARGE SCALE GENOMIC DNA]</scope>
    <source>
        <strain evidence="3">KCTC 33576</strain>
    </source>
</reference>
<evidence type="ECO:0000313" key="3">
    <source>
        <dbReference type="Proteomes" id="UP001597391"/>
    </source>
</evidence>
<keyword evidence="3" id="KW-1185">Reference proteome</keyword>
<dbReference type="Pfam" id="PF08808">
    <property type="entry name" value="RES"/>
    <property type="match status" value="1"/>
</dbReference>
<sequence>MKQARGERFGSAPVIRGVFYRAIDPRFREAAISGSRSAGRYSRPGEPTLYLSSSVEGVEAAMIAHRDGRSSSLDIVEVTVEATGVVDLRDDSALAEFGVDLPDAIAPWQDIVRSGGTPSSWKVRDRLVEAGANGLIDPSRKSPGLWHLVLFRWNDGDPGSPVVSVVGGQPGFGLGVVCYGA</sequence>
<organism evidence="2 3">
    <name type="scientific">Populibacterium corticicola</name>
    <dbReference type="NCBI Taxonomy" id="1812826"/>
    <lineage>
        <taxon>Bacteria</taxon>
        <taxon>Bacillati</taxon>
        <taxon>Actinomycetota</taxon>
        <taxon>Actinomycetes</taxon>
        <taxon>Micrococcales</taxon>
        <taxon>Jonesiaceae</taxon>
        <taxon>Populibacterium</taxon>
    </lineage>
</organism>
<proteinExistence type="predicted"/>
<evidence type="ECO:0000259" key="1">
    <source>
        <dbReference type="Pfam" id="PF08808"/>
    </source>
</evidence>
<evidence type="ECO:0000313" key="2">
    <source>
        <dbReference type="EMBL" id="MFD2840495.1"/>
    </source>
</evidence>
<dbReference type="Proteomes" id="UP001597391">
    <property type="component" value="Unassembled WGS sequence"/>
</dbReference>
<dbReference type="EMBL" id="JBHUOP010000003">
    <property type="protein sequence ID" value="MFD2840495.1"/>
    <property type="molecule type" value="Genomic_DNA"/>
</dbReference>
<feature type="domain" description="RES" evidence="1">
    <location>
        <begin position="19"/>
        <end position="155"/>
    </location>
</feature>
<protein>
    <submittedName>
        <fullName evidence="2">RES family NAD+ phosphorylase</fullName>
    </submittedName>
</protein>
<dbReference type="RefSeq" id="WP_377466349.1">
    <property type="nucleotide sequence ID" value="NZ_JBHUOP010000003.1"/>
</dbReference>
<comment type="caution">
    <text evidence="2">The sequence shown here is derived from an EMBL/GenBank/DDBJ whole genome shotgun (WGS) entry which is preliminary data.</text>
</comment>
<dbReference type="InterPro" id="IPR014914">
    <property type="entry name" value="RES_dom"/>
</dbReference>